<name>A0ABU6HUA1_9FLAO</name>
<feature type="chain" id="PRO_5046472921" evidence="2">
    <location>
        <begin position="19"/>
        <end position="309"/>
    </location>
</feature>
<organism evidence="4 5">
    <name type="scientific">Chryseobacterium salviniae</name>
    <dbReference type="NCBI Taxonomy" id="3101750"/>
    <lineage>
        <taxon>Bacteria</taxon>
        <taxon>Pseudomonadati</taxon>
        <taxon>Bacteroidota</taxon>
        <taxon>Flavobacteriia</taxon>
        <taxon>Flavobacteriales</taxon>
        <taxon>Weeksellaceae</taxon>
        <taxon>Chryseobacterium group</taxon>
        <taxon>Chryseobacterium</taxon>
    </lineage>
</organism>
<evidence type="ECO:0000313" key="5">
    <source>
        <dbReference type="Proteomes" id="UP001348397"/>
    </source>
</evidence>
<feature type="signal peptide" evidence="2">
    <location>
        <begin position="1"/>
        <end position="18"/>
    </location>
</feature>
<sequence>MKKIYSLAVVLMSSVAFSQISLTTSGVAYSQNFDGMGTTTVLPSGWSALRSSGSGTVGQALSPIVNDGTSNTGAVFNVGSVGSSDRALGTIASGSTVPAFGAQFTNNTGAAVTSLVISFNEEQWRTGSNSVVETIAFSYSTDATALDNGTWIPVTNLDMMEILTSDNTNTAVDGNLPANRVAKSFTITGLNIANGGSVFIKWVDTNETGSDGMFAVDDFSLTPNGGTLAVSDLSKTKGNFIKNTFVKNEEITFGAQAQDVKVYNMYGQVVKTASVKENESLNVAELQKGNYIVTGTVNNKPVSQKILKD</sequence>
<evidence type="ECO:0000256" key="2">
    <source>
        <dbReference type="SAM" id="SignalP"/>
    </source>
</evidence>
<dbReference type="InterPro" id="IPR026444">
    <property type="entry name" value="Secre_tail"/>
</dbReference>
<dbReference type="RefSeq" id="WP_326320493.1">
    <property type="nucleotide sequence ID" value="NZ_JAYLAA010000034.1"/>
</dbReference>
<evidence type="ECO:0000256" key="1">
    <source>
        <dbReference type="ARBA" id="ARBA00022729"/>
    </source>
</evidence>
<reference evidence="4 5" key="1">
    <citation type="submission" date="2024-01" db="EMBL/GenBank/DDBJ databases">
        <title>Chryseobacterium sp. T9W2-O.</title>
        <authorList>
            <person name="Maltman C."/>
        </authorList>
    </citation>
    <scope>NUCLEOTIDE SEQUENCE [LARGE SCALE GENOMIC DNA]</scope>
    <source>
        <strain evidence="4 5">T9W2-O</strain>
    </source>
</reference>
<evidence type="ECO:0000313" key="4">
    <source>
        <dbReference type="EMBL" id="MEC3875680.1"/>
    </source>
</evidence>
<keyword evidence="5" id="KW-1185">Reference proteome</keyword>
<accession>A0ABU6HUA1</accession>
<comment type="caution">
    <text evidence="4">The sequence shown here is derived from an EMBL/GenBank/DDBJ whole genome shotgun (WGS) entry which is preliminary data.</text>
</comment>
<keyword evidence="1 2" id="KW-0732">Signal</keyword>
<feature type="domain" description="Secretion system C-terminal sorting" evidence="3">
    <location>
        <begin position="255"/>
        <end position="306"/>
    </location>
</feature>
<protein>
    <submittedName>
        <fullName evidence="4">T9SS type A sorting domain-containing protein</fullName>
    </submittedName>
</protein>
<proteinExistence type="predicted"/>
<dbReference type="Proteomes" id="UP001348397">
    <property type="component" value="Unassembled WGS sequence"/>
</dbReference>
<dbReference type="EMBL" id="JAYLAA010000034">
    <property type="protein sequence ID" value="MEC3875680.1"/>
    <property type="molecule type" value="Genomic_DNA"/>
</dbReference>
<gene>
    <name evidence="4" type="ORF">SOP96_08165</name>
</gene>
<evidence type="ECO:0000259" key="3">
    <source>
        <dbReference type="Pfam" id="PF18962"/>
    </source>
</evidence>
<dbReference type="Pfam" id="PF18962">
    <property type="entry name" value="Por_Secre_tail"/>
    <property type="match status" value="1"/>
</dbReference>
<dbReference type="NCBIfam" id="TIGR04183">
    <property type="entry name" value="Por_Secre_tail"/>
    <property type="match status" value="1"/>
</dbReference>